<keyword evidence="4 6" id="KW-1133">Transmembrane helix</keyword>
<feature type="transmembrane region" description="Helical" evidence="6">
    <location>
        <begin position="231"/>
        <end position="255"/>
    </location>
</feature>
<dbReference type="InterPro" id="IPR026046">
    <property type="entry name" value="UBIAD1"/>
</dbReference>
<dbReference type="PANTHER" id="PTHR13929:SF0">
    <property type="entry name" value="UBIA PRENYLTRANSFERASE DOMAIN-CONTAINING PROTEIN 1"/>
    <property type="match status" value="1"/>
</dbReference>
<dbReference type="AlphaFoldDB" id="A0AAW1S6Q8"/>
<evidence type="ECO:0008006" key="9">
    <source>
        <dbReference type="Google" id="ProtNLM"/>
    </source>
</evidence>
<feature type="transmembrane region" description="Helical" evidence="6">
    <location>
        <begin position="88"/>
        <end position="109"/>
    </location>
</feature>
<dbReference type="Pfam" id="PF01040">
    <property type="entry name" value="UbiA"/>
    <property type="match status" value="1"/>
</dbReference>
<protein>
    <recommendedName>
        <fullName evidence="9">1,4-dihydroxy-2-naphthoate octaprenyltransferase</fullName>
    </recommendedName>
</protein>
<dbReference type="PANTHER" id="PTHR13929">
    <property type="entry name" value="1,4-DIHYDROXY-2-NAPHTHOATE OCTAPRENYLTRANSFERASE"/>
    <property type="match status" value="1"/>
</dbReference>
<comment type="caution">
    <text evidence="7">The sequence shown here is derived from an EMBL/GenBank/DDBJ whole genome shotgun (WGS) entry which is preliminary data.</text>
</comment>
<dbReference type="GO" id="GO:0009234">
    <property type="term" value="P:menaquinone biosynthetic process"/>
    <property type="evidence" value="ECO:0007669"/>
    <property type="project" value="TreeGrafter"/>
</dbReference>
<dbReference type="HAMAP" id="MF_01938">
    <property type="entry name" value="MenA_2"/>
    <property type="match status" value="1"/>
</dbReference>
<dbReference type="InterPro" id="IPR000537">
    <property type="entry name" value="UbiA_prenyltransferase"/>
</dbReference>
<keyword evidence="8" id="KW-1185">Reference proteome</keyword>
<accession>A0AAW1S6Q8</accession>
<keyword evidence="3 6" id="KW-0812">Transmembrane</keyword>
<evidence type="ECO:0000256" key="6">
    <source>
        <dbReference type="SAM" id="Phobius"/>
    </source>
</evidence>
<dbReference type="NCBIfam" id="TIGR02235">
    <property type="entry name" value="menA_cyano-plnt"/>
    <property type="match status" value="1"/>
</dbReference>
<proteinExistence type="inferred from homology"/>
<dbReference type="GO" id="GO:0016020">
    <property type="term" value="C:membrane"/>
    <property type="evidence" value="ECO:0007669"/>
    <property type="project" value="UniProtKB-SubCell"/>
</dbReference>
<evidence type="ECO:0000256" key="4">
    <source>
        <dbReference type="ARBA" id="ARBA00022989"/>
    </source>
</evidence>
<evidence type="ECO:0000313" key="7">
    <source>
        <dbReference type="EMBL" id="KAK9841173.1"/>
    </source>
</evidence>
<dbReference type="EMBL" id="JALJOS010000003">
    <property type="protein sequence ID" value="KAK9841173.1"/>
    <property type="molecule type" value="Genomic_DNA"/>
</dbReference>
<evidence type="ECO:0000256" key="3">
    <source>
        <dbReference type="ARBA" id="ARBA00022692"/>
    </source>
</evidence>
<evidence type="ECO:0000256" key="1">
    <source>
        <dbReference type="ARBA" id="ARBA00004141"/>
    </source>
</evidence>
<comment type="subcellular location">
    <subcellularLocation>
        <location evidence="1">Membrane</location>
        <topology evidence="1">Multi-pass membrane protein</topology>
    </subcellularLocation>
</comment>
<keyword evidence="5 6" id="KW-0472">Membrane</keyword>
<dbReference type="GO" id="GO:0004659">
    <property type="term" value="F:prenyltransferase activity"/>
    <property type="evidence" value="ECO:0007669"/>
    <property type="project" value="InterPro"/>
</dbReference>
<name>A0AAW1S6Q8_9CHLO</name>
<feature type="transmembrane region" description="Helical" evidence="6">
    <location>
        <begin position="144"/>
        <end position="164"/>
    </location>
</feature>
<gene>
    <name evidence="7" type="ORF">WJX74_001418</name>
</gene>
<dbReference type="InterPro" id="IPR011937">
    <property type="entry name" value="DHNA_phytyltransferase_MenA"/>
</dbReference>
<dbReference type="Proteomes" id="UP001438707">
    <property type="component" value="Unassembled WGS sequence"/>
</dbReference>
<dbReference type="PIRSF" id="PIRSF005355">
    <property type="entry name" value="UBIAD1"/>
    <property type="match status" value="1"/>
</dbReference>
<evidence type="ECO:0000256" key="2">
    <source>
        <dbReference type="ARBA" id="ARBA00022679"/>
    </source>
</evidence>
<organism evidence="7 8">
    <name type="scientific">Apatococcus lobatus</name>
    <dbReference type="NCBI Taxonomy" id="904363"/>
    <lineage>
        <taxon>Eukaryota</taxon>
        <taxon>Viridiplantae</taxon>
        <taxon>Chlorophyta</taxon>
        <taxon>core chlorophytes</taxon>
        <taxon>Trebouxiophyceae</taxon>
        <taxon>Chlorellales</taxon>
        <taxon>Chlorellaceae</taxon>
        <taxon>Apatococcus</taxon>
    </lineage>
</organism>
<sequence length="307" mass="33134">MEQRKRLWFAAVKPPMYTVALIPVLVGSALAFSMSGHFTASHFWKVIFASINIIAWLNVSNDVFDHDKDTDKGKAESVVNLTGSRTKCFVASLVFFVIGVGMFFQLTSAAADDRIVKLLSTAIAMGYIYQGPPFRLSYKGLGEPLCFVAFGPLSTTAFYLAQYYCSVGRLAAVTPAVGFAAVAVGITTAIILFCSHFHQIEGDRAAGKISPLVRLGPTQGLQVLRAACFSVYGLAALGIGLGALPPTCVLVLLSLPMLKVFLKFAQETHLVPAQVWPLKRYAIKWHTLFGLTLALGLAAPNWLGLSL</sequence>
<reference evidence="7 8" key="1">
    <citation type="journal article" date="2024" name="Nat. Commun.">
        <title>Phylogenomics reveals the evolutionary origins of lichenization in chlorophyte algae.</title>
        <authorList>
            <person name="Puginier C."/>
            <person name="Libourel C."/>
            <person name="Otte J."/>
            <person name="Skaloud P."/>
            <person name="Haon M."/>
            <person name="Grisel S."/>
            <person name="Petersen M."/>
            <person name="Berrin J.G."/>
            <person name="Delaux P.M."/>
            <person name="Dal Grande F."/>
            <person name="Keller J."/>
        </authorList>
    </citation>
    <scope>NUCLEOTIDE SEQUENCE [LARGE SCALE GENOMIC DNA]</scope>
    <source>
        <strain evidence="7 8">SAG 2145</strain>
    </source>
</reference>
<feature type="transmembrane region" description="Helical" evidence="6">
    <location>
        <begin position="41"/>
        <end position="59"/>
    </location>
</feature>
<evidence type="ECO:0000313" key="8">
    <source>
        <dbReference type="Proteomes" id="UP001438707"/>
    </source>
</evidence>
<feature type="transmembrane region" description="Helical" evidence="6">
    <location>
        <begin position="170"/>
        <end position="194"/>
    </location>
</feature>
<dbReference type="CDD" id="cd13962">
    <property type="entry name" value="PT_UbiA_UBIAD1"/>
    <property type="match status" value="1"/>
</dbReference>
<dbReference type="GO" id="GO:0042372">
    <property type="term" value="P:phylloquinone biosynthetic process"/>
    <property type="evidence" value="ECO:0007669"/>
    <property type="project" value="InterPro"/>
</dbReference>
<evidence type="ECO:0000256" key="5">
    <source>
        <dbReference type="ARBA" id="ARBA00023136"/>
    </source>
</evidence>
<feature type="transmembrane region" description="Helical" evidence="6">
    <location>
        <begin position="285"/>
        <end position="305"/>
    </location>
</feature>
<keyword evidence="2" id="KW-0808">Transferase</keyword>